<dbReference type="EMBL" id="CAJVQC010022639">
    <property type="protein sequence ID" value="CAG8719005.1"/>
    <property type="molecule type" value="Genomic_DNA"/>
</dbReference>
<reference evidence="1" key="1">
    <citation type="submission" date="2021-06" db="EMBL/GenBank/DDBJ databases">
        <authorList>
            <person name="Kallberg Y."/>
            <person name="Tangrot J."/>
            <person name="Rosling A."/>
        </authorList>
    </citation>
    <scope>NUCLEOTIDE SEQUENCE</scope>
    <source>
        <strain evidence="1">MA461A</strain>
    </source>
</reference>
<feature type="non-terminal residue" evidence="1">
    <location>
        <position position="1"/>
    </location>
</feature>
<name>A0ACA9PQZ2_9GLOM</name>
<evidence type="ECO:0000313" key="2">
    <source>
        <dbReference type="Proteomes" id="UP000789920"/>
    </source>
</evidence>
<gene>
    <name evidence="1" type="ORF">RPERSI_LOCUS11133</name>
</gene>
<organism evidence="1 2">
    <name type="scientific">Racocetra persica</name>
    <dbReference type="NCBI Taxonomy" id="160502"/>
    <lineage>
        <taxon>Eukaryota</taxon>
        <taxon>Fungi</taxon>
        <taxon>Fungi incertae sedis</taxon>
        <taxon>Mucoromycota</taxon>
        <taxon>Glomeromycotina</taxon>
        <taxon>Glomeromycetes</taxon>
        <taxon>Diversisporales</taxon>
        <taxon>Gigasporaceae</taxon>
        <taxon>Racocetra</taxon>
    </lineage>
</organism>
<comment type="caution">
    <text evidence="1">The sequence shown here is derived from an EMBL/GenBank/DDBJ whole genome shotgun (WGS) entry which is preliminary data.</text>
</comment>
<sequence>DALKEWFTKHLNDQWIRDRTFYQFRFVKRSRDQEEFDRRKITILDVKEFQSAIGITNLTIAETVTSYFRTHWFDD</sequence>
<protein>
    <submittedName>
        <fullName evidence="1">5556_t:CDS:1</fullName>
    </submittedName>
</protein>
<evidence type="ECO:0000313" key="1">
    <source>
        <dbReference type="EMBL" id="CAG8719005.1"/>
    </source>
</evidence>
<proteinExistence type="predicted"/>
<dbReference type="Proteomes" id="UP000789920">
    <property type="component" value="Unassembled WGS sequence"/>
</dbReference>
<keyword evidence="2" id="KW-1185">Reference proteome</keyword>
<accession>A0ACA9PQZ2</accession>